<reference evidence="1 2" key="1">
    <citation type="submission" date="2018-02" db="EMBL/GenBank/DDBJ databases">
        <title>The draft genome of Sphingobacterium gobiense H7.</title>
        <authorList>
            <person name="Li L."/>
            <person name="Liu L."/>
            <person name="Zhang X."/>
            <person name="Wang T."/>
            <person name="Liang L."/>
        </authorList>
    </citation>
    <scope>NUCLEOTIDE SEQUENCE [LARGE SCALE GENOMIC DNA]</scope>
    <source>
        <strain evidence="1 2">ACCC 05757</strain>
    </source>
</reference>
<gene>
    <name evidence="1" type="ORF">C5749_14040</name>
</gene>
<dbReference type="InterPro" id="IPR013783">
    <property type="entry name" value="Ig-like_fold"/>
</dbReference>
<accession>A0A2S9JN75</accession>
<sequence length="209" mass="24034">MKYIRAKANFFRYADEKLVVTASWIIRCMKESDIFVNPTPTIKEIEEAYADYHQKVVESVGGSRLVKAQKRESKKKLSDLLQKLVFYVNVVSDGDLAKLYNSGFPVLAGKRRGQVPDIPDSPFLTDGRRSGEVVFGFRSVGRDMLYDYCFATEVDDNNMPIWGEEQTTSRSFKAYQDGFKPGEYIYFRVRARNKHGCSPWTATVMFMVR</sequence>
<evidence type="ECO:0000313" key="1">
    <source>
        <dbReference type="EMBL" id="PRD54562.1"/>
    </source>
</evidence>
<dbReference type="OrthoDB" id="658146at2"/>
<dbReference type="EMBL" id="PVBS01000002">
    <property type="protein sequence ID" value="PRD54562.1"/>
    <property type="molecule type" value="Genomic_DNA"/>
</dbReference>
<keyword evidence="2" id="KW-1185">Reference proteome</keyword>
<comment type="caution">
    <text evidence="1">The sequence shown here is derived from an EMBL/GenBank/DDBJ whole genome shotgun (WGS) entry which is preliminary data.</text>
</comment>
<dbReference type="InterPro" id="IPR036116">
    <property type="entry name" value="FN3_sf"/>
</dbReference>
<organism evidence="1 2">
    <name type="scientific">Sphingobacterium gobiense</name>
    <dbReference type="NCBI Taxonomy" id="1382456"/>
    <lineage>
        <taxon>Bacteria</taxon>
        <taxon>Pseudomonadati</taxon>
        <taxon>Bacteroidota</taxon>
        <taxon>Sphingobacteriia</taxon>
        <taxon>Sphingobacteriales</taxon>
        <taxon>Sphingobacteriaceae</taxon>
        <taxon>Sphingobacterium</taxon>
    </lineage>
</organism>
<proteinExistence type="predicted"/>
<dbReference type="AlphaFoldDB" id="A0A2S9JN75"/>
<evidence type="ECO:0008006" key="3">
    <source>
        <dbReference type="Google" id="ProtNLM"/>
    </source>
</evidence>
<dbReference type="InterPro" id="IPR003961">
    <property type="entry name" value="FN3_dom"/>
</dbReference>
<dbReference type="Gene3D" id="2.60.40.10">
    <property type="entry name" value="Immunoglobulins"/>
    <property type="match status" value="1"/>
</dbReference>
<dbReference type="Proteomes" id="UP000238642">
    <property type="component" value="Unassembled WGS sequence"/>
</dbReference>
<dbReference type="RefSeq" id="WP_105726773.1">
    <property type="nucleotide sequence ID" value="NZ_PVBS01000002.1"/>
</dbReference>
<protein>
    <recommendedName>
        <fullName evidence="3">Fibronectin type-III domain-containing protein</fullName>
    </recommendedName>
</protein>
<dbReference type="CDD" id="cd00063">
    <property type="entry name" value="FN3"/>
    <property type="match status" value="1"/>
</dbReference>
<evidence type="ECO:0000313" key="2">
    <source>
        <dbReference type="Proteomes" id="UP000238642"/>
    </source>
</evidence>
<dbReference type="SUPFAM" id="SSF49265">
    <property type="entry name" value="Fibronectin type III"/>
    <property type="match status" value="1"/>
</dbReference>
<name>A0A2S9JN75_9SPHI</name>